<dbReference type="EMBL" id="BLAL01000215">
    <property type="protein sequence ID" value="GES92606.1"/>
    <property type="molecule type" value="Genomic_DNA"/>
</dbReference>
<dbReference type="OrthoDB" id="2444747at2759"/>
<comment type="caution">
    <text evidence="1">The sequence shown here is derived from an EMBL/GenBank/DDBJ whole genome shotgun (WGS) entry which is preliminary data.</text>
</comment>
<sequence>MATLLAVEQEDNEISIILQDYIKRKSNQNISERSLVLDERSTIDERSQIEEYETEKERKIIDINLQNIKNLNKVVTKG</sequence>
<accession>A0A8H3LUB7</accession>
<dbReference type="Proteomes" id="UP000615446">
    <property type="component" value="Unassembled WGS sequence"/>
</dbReference>
<dbReference type="AlphaFoldDB" id="A0A8H3LUB7"/>
<organism evidence="1 2">
    <name type="scientific">Rhizophagus clarus</name>
    <dbReference type="NCBI Taxonomy" id="94130"/>
    <lineage>
        <taxon>Eukaryota</taxon>
        <taxon>Fungi</taxon>
        <taxon>Fungi incertae sedis</taxon>
        <taxon>Mucoromycota</taxon>
        <taxon>Glomeromycotina</taxon>
        <taxon>Glomeromycetes</taxon>
        <taxon>Glomerales</taxon>
        <taxon>Glomeraceae</taxon>
        <taxon>Rhizophagus</taxon>
    </lineage>
</organism>
<reference evidence="1" key="1">
    <citation type="submission" date="2019-10" db="EMBL/GenBank/DDBJ databases">
        <title>Conservation and host-specific expression of non-tandemly repeated heterogenous ribosome RNA gene in arbuscular mycorrhizal fungi.</title>
        <authorList>
            <person name="Maeda T."/>
            <person name="Kobayashi Y."/>
            <person name="Nakagawa T."/>
            <person name="Ezawa T."/>
            <person name="Yamaguchi K."/>
            <person name="Bino T."/>
            <person name="Nishimoto Y."/>
            <person name="Shigenobu S."/>
            <person name="Kawaguchi M."/>
        </authorList>
    </citation>
    <scope>NUCLEOTIDE SEQUENCE</scope>
    <source>
        <strain evidence="1">HR1</strain>
    </source>
</reference>
<evidence type="ECO:0000313" key="1">
    <source>
        <dbReference type="EMBL" id="GES92606.1"/>
    </source>
</evidence>
<gene>
    <name evidence="1" type="ORF">RCL2_001937500</name>
</gene>
<proteinExistence type="predicted"/>
<name>A0A8H3LUB7_9GLOM</name>
<protein>
    <submittedName>
        <fullName evidence="1">Uncharacterized protein</fullName>
    </submittedName>
</protein>
<evidence type="ECO:0000313" key="2">
    <source>
        <dbReference type="Proteomes" id="UP000615446"/>
    </source>
</evidence>